<dbReference type="Pfam" id="PF13419">
    <property type="entry name" value="HAD_2"/>
    <property type="match status" value="1"/>
</dbReference>
<comment type="caution">
    <text evidence="1">The sequence shown here is derived from an EMBL/GenBank/DDBJ whole genome shotgun (WGS) entry which is preliminary data.</text>
</comment>
<accession>A0A0U1PTI6</accession>
<evidence type="ECO:0000313" key="1">
    <source>
        <dbReference type="EMBL" id="KKM45709.1"/>
    </source>
</evidence>
<sequence length="244" mass="26241">MSDTNLAHAQTDERTNIWSCILLDLDGTITDSARGITTTLVNTFVELGRPVPTPAELLAYVGPPLLDAFRELGGMSIEESYAALAIYRRRYNADGLFDSSLYPGLPDVLARIAAAGVPLSLATSKPESAAIRILEHYELAQYFTVICGASEDEVRSAKADVVAEALRRLHDLGIDLSTPVMVGDREHDVHGAAAHGIPTIMVTWGYGSPLETVGAIAVVTEADELTTLLLPVISRPHDPHTIKE</sequence>
<dbReference type="eggNOG" id="COG0546">
    <property type="taxonomic scope" value="Bacteria"/>
</dbReference>
<dbReference type="Proteomes" id="UP000237966">
    <property type="component" value="Unassembled WGS sequence"/>
</dbReference>
<dbReference type="SUPFAM" id="SSF56784">
    <property type="entry name" value="HAD-like"/>
    <property type="match status" value="1"/>
</dbReference>
<gene>
    <name evidence="2" type="ORF">C5C51_00545</name>
    <name evidence="1" type="ORF">VT73_06005</name>
</gene>
<dbReference type="GO" id="GO:0005829">
    <property type="term" value="C:cytosol"/>
    <property type="evidence" value="ECO:0007669"/>
    <property type="project" value="TreeGrafter"/>
</dbReference>
<keyword evidence="3" id="KW-1185">Reference proteome</keyword>
<name>A0A0U1PTI6_9MICO</name>
<organism evidence="1 3">
    <name type="scientific">Rathayibacter toxicus</name>
    <dbReference type="NCBI Taxonomy" id="145458"/>
    <lineage>
        <taxon>Bacteria</taxon>
        <taxon>Bacillati</taxon>
        <taxon>Actinomycetota</taxon>
        <taxon>Actinomycetes</taxon>
        <taxon>Micrococcales</taxon>
        <taxon>Microbacteriaceae</taxon>
        <taxon>Rathayibacter</taxon>
    </lineage>
</organism>
<dbReference type="GeneID" id="93666075"/>
<dbReference type="RefSeq" id="WP_042733729.1">
    <property type="nucleotide sequence ID" value="NZ_CP010848.1"/>
</dbReference>
<dbReference type="Gene3D" id="3.40.50.1000">
    <property type="entry name" value="HAD superfamily/HAD-like"/>
    <property type="match status" value="1"/>
</dbReference>
<dbReference type="STRING" id="145458.APU90_05705"/>
<dbReference type="AlphaFoldDB" id="A0A0U1PTI6"/>
<dbReference type="EMBL" id="LBFI01000032">
    <property type="protein sequence ID" value="KKM45709.1"/>
    <property type="molecule type" value="Genomic_DNA"/>
</dbReference>
<proteinExistence type="predicted"/>
<reference evidence="2 4" key="2">
    <citation type="submission" date="2018-02" db="EMBL/GenBank/DDBJ databases">
        <title>Bacteriophage NCPPB3778 and a type I-E CRISPR drive the evolution of the US Biological Select Agent, Rathayibacter toxicus.</title>
        <authorList>
            <person name="Davis E.W.II."/>
            <person name="Tabima J.F."/>
            <person name="Weisberg A.J."/>
            <person name="Lopes L.D."/>
            <person name="Wiseman M.S."/>
            <person name="Wiseman M.S."/>
            <person name="Pupko T."/>
            <person name="Belcher M.S."/>
            <person name="Sechler A.J."/>
            <person name="Tancos M.A."/>
            <person name="Schroeder B.K."/>
            <person name="Murray T.D."/>
            <person name="Luster D.G."/>
            <person name="Schneider W.L."/>
            <person name="Rogers E."/>
            <person name="Andreote F.D."/>
            <person name="Grunwald N.J."/>
            <person name="Putnam M.L."/>
            <person name="Chang J.H."/>
        </authorList>
    </citation>
    <scope>NUCLEOTIDE SEQUENCE [LARGE SCALE GENOMIC DNA]</scope>
    <source>
        <strain evidence="2 4">FH99</strain>
    </source>
</reference>
<dbReference type="Proteomes" id="UP000052979">
    <property type="component" value="Unassembled WGS sequence"/>
</dbReference>
<dbReference type="InterPro" id="IPR023198">
    <property type="entry name" value="PGP-like_dom2"/>
</dbReference>
<dbReference type="PANTHER" id="PTHR43434:SF20">
    <property type="entry name" value="5'-NUCLEOTIDASE"/>
    <property type="match status" value="1"/>
</dbReference>
<reference evidence="1 3" key="1">
    <citation type="submission" date="2015-04" db="EMBL/GenBank/DDBJ databases">
        <title>Draft genome sequence of Rathayibacter toxicus strain FH-142 (AKA 70134 or CS 32), a Western Australian isolate.</title>
        <authorList>
            <consortium name="Consortium for Microbial Forensics and Genomics (microFORGE)"/>
            <person name="Knight B.M."/>
            <person name="Roberts D.P."/>
            <person name="Lin D."/>
            <person name="Hari K."/>
            <person name="Fletcher J."/>
            <person name="Melcher U."/>
            <person name="Blagden T."/>
            <person name="Luster D.G."/>
            <person name="Sechler A.J."/>
            <person name="Schneider W.L."/>
            <person name="Winegar R.A."/>
        </authorList>
    </citation>
    <scope>NUCLEOTIDE SEQUENCE [LARGE SCALE GENOMIC DNA]</scope>
    <source>
        <strain evidence="1 3">FH142</strain>
    </source>
</reference>
<dbReference type="InterPro" id="IPR036412">
    <property type="entry name" value="HAD-like_sf"/>
</dbReference>
<dbReference type="Gene3D" id="1.10.150.240">
    <property type="entry name" value="Putative phosphatase, domain 2"/>
    <property type="match status" value="1"/>
</dbReference>
<protein>
    <submittedName>
        <fullName evidence="1">Haloacid dehalogenase</fullName>
    </submittedName>
</protein>
<dbReference type="InterPro" id="IPR041492">
    <property type="entry name" value="HAD_2"/>
</dbReference>
<evidence type="ECO:0000313" key="4">
    <source>
        <dbReference type="Proteomes" id="UP000237966"/>
    </source>
</evidence>
<dbReference type="GO" id="GO:0004713">
    <property type="term" value="F:protein tyrosine kinase activity"/>
    <property type="evidence" value="ECO:0007669"/>
    <property type="project" value="TreeGrafter"/>
</dbReference>
<dbReference type="InterPro" id="IPR050155">
    <property type="entry name" value="HAD-like_hydrolase_sf"/>
</dbReference>
<dbReference type="KEGG" id="rtc:APU90_05705"/>
<dbReference type="PANTHER" id="PTHR43434">
    <property type="entry name" value="PHOSPHOGLYCOLATE PHOSPHATASE"/>
    <property type="match status" value="1"/>
</dbReference>
<evidence type="ECO:0000313" key="3">
    <source>
        <dbReference type="Proteomes" id="UP000052979"/>
    </source>
</evidence>
<dbReference type="InterPro" id="IPR023214">
    <property type="entry name" value="HAD_sf"/>
</dbReference>
<dbReference type="EMBL" id="PSWU01000001">
    <property type="protein sequence ID" value="PPI17154.1"/>
    <property type="molecule type" value="Genomic_DNA"/>
</dbReference>
<dbReference type="PATRIC" id="fig|145458.8.peg.1382"/>
<dbReference type="OrthoDB" id="9776368at2"/>
<evidence type="ECO:0000313" key="2">
    <source>
        <dbReference type="EMBL" id="PPI17154.1"/>
    </source>
</evidence>